<comment type="caution">
    <text evidence="6">The sequence shown here is derived from an EMBL/GenBank/DDBJ whole genome shotgun (WGS) entry which is preliminary data.</text>
</comment>
<reference evidence="6 7" key="1">
    <citation type="submission" date="2016-10" db="EMBL/GenBank/DDBJ databases">
        <authorList>
            <person name="Varghese N."/>
            <person name="Submissions S."/>
        </authorList>
    </citation>
    <scope>NUCLEOTIDE SEQUENCE [LARGE SCALE GENOMIC DNA]</scope>
    <source>
        <strain evidence="6 7">DSM 14526</strain>
    </source>
</reference>
<dbReference type="PANTHER" id="PTHR30419:SF8">
    <property type="entry name" value="NITROGEN ASSIMILATION TRANSCRIPTIONAL ACTIVATOR-RELATED"/>
    <property type="match status" value="1"/>
</dbReference>
<evidence type="ECO:0000256" key="1">
    <source>
        <dbReference type="ARBA" id="ARBA00009437"/>
    </source>
</evidence>
<comment type="similarity">
    <text evidence="1">Belongs to the LysR transcriptional regulatory family.</text>
</comment>
<evidence type="ECO:0000256" key="3">
    <source>
        <dbReference type="ARBA" id="ARBA00023125"/>
    </source>
</evidence>
<dbReference type="InterPro" id="IPR036390">
    <property type="entry name" value="WH_DNA-bd_sf"/>
</dbReference>
<protein>
    <submittedName>
        <fullName evidence="6">DNA-binding transcriptional regulator, LysR family</fullName>
    </submittedName>
</protein>
<dbReference type="EMBL" id="FNQH01000002">
    <property type="protein sequence ID" value="SEA33377.1"/>
    <property type="molecule type" value="Genomic_DNA"/>
</dbReference>
<dbReference type="Proteomes" id="UP000199042">
    <property type="component" value="Unassembled WGS sequence"/>
</dbReference>
<dbReference type="PRINTS" id="PR00039">
    <property type="entry name" value="HTHLYSR"/>
</dbReference>
<evidence type="ECO:0000313" key="7">
    <source>
        <dbReference type="Proteomes" id="UP000199042"/>
    </source>
</evidence>
<keyword evidence="3 6" id="KW-0238">DNA-binding</keyword>
<dbReference type="CDD" id="cd05466">
    <property type="entry name" value="PBP2_LTTR_substrate"/>
    <property type="match status" value="1"/>
</dbReference>
<evidence type="ECO:0000256" key="4">
    <source>
        <dbReference type="ARBA" id="ARBA00023163"/>
    </source>
</evidence>
<feature type="domain" description="HTH lysR-type" evidence="5">
    <location>
        <begin position="1"/>
        <end position="58"/>
    </location>
</feature>
<keyword evidence="4" id="KW-0804">Transcription</keyword>
<dbReference type="GO" id="GO:0005829">
    <property type="term" value="C:cytosol"/>
    <property type="evidence" value="ECO:0007669"/>
    <property type="project" value="TreeGrafter"/>
</dbReference>
<dbReference type="Gene3D" id="1.10.10.10">
    <property type="entry name" value="Winged helix-like DNA-binding domain superfamily/Winged helix DNA-binding domain"/>
    <property type="match status" value="1"/>
</dbReference>
<proteinExistence type="inferred from homology"/>
<dbReference type="InterPro" id="IPR036388">
    <property type="entry name" value="WH-like_DNA-bd_sf"/>
</dbReference>
<dbReference type="InterPro" id="IPR050950">
    <property type="entry name" value="HTH-type_LysR_regulators"/>
</dbReference>
<evidence type="ECO:0000259" key="5">
    <source>
        <dbReference type="PROSITE" id="PS50931"/>
    </source>
</evidence>
<evidence type="ECO:0000256" key="2">
    <source>
        <dbReference type="ARBA" id="ARBA00023015"/>
    </source>
</evidence>
<dbReference type="SUPFAM" id="SSF46785">
    <property type="entry name" value="Winged helix' DNA-binding domain"/>
    <property type="match status" value="1"/>
</dbReference>
<dbReference type="GO" id="GO:0003677">
    <property type="term" value="F:DNA binding"/>
    <property type="evidence" value="ECO:0007669"/>
    <property type="project" value="UniProtKB-KW"/>
</dbReference>
<name>A0AB37ZZP1_9LACT</name>
<dbReference type="InterPro" id="IPR005119">
    <property type="entry name" value="LysR_subst-bd"/>
</dbReference>
<keyword evidence="7" id="KW-1185">Reference proteome</keyword>
<gene>
    <name evidence="6" type="ORF">SAMN04488525_102627</name>
</gene>
<dbReference type="SUPFAM" id="SSF53850">
    <property type="entry name" value="Periplasmic binding protein-like II"/>
    <property type="match status" value="1"/>
</dbReference>
<dbReference type="PANTHER" id="PTHR30419">
    <property type="entry name" value="HTH-TYPE TRANSCRIPTIONAL REGULATOR YBHD"/>
    <property type="match status" value="1"/>
</dbReference>
<keyword evidence="2" id="KW-0805">Transcription regulation</keyword>
<accession>A0AB37ZZP1</accession>
<dbReference type="Gene3D" id="3.40.190.290">
    <property type="match status" value="1"/>
</dbReference>
<sequence>MELRVIHYFLTVVYEENITSAAEKLHITQPTLSRQMMQLEEELGVQLFRRGKRKIALTSEGLLLKRRAEEILDLTNRTEKELKQQKPLMNGEIAIGGGETQFMRLLAEHIKRFSLDYPQVTYKFYSADADEIKDRANKGLLDICLLTEPVDVEKFDFIRIPQKEKWGVLMRKDSPLAQKAEINPDDLLTYPILVAGRSIVRNELVNWFDDTYDSLNIIGSYNLIYNAAIMVEADLGYALCLEKLIPDSAASQLCFRLLNPVLETGVVIAWKKYQTFPAVVAKFIEELKNAFKA</sequence>
<organism evidence="6 7">
    <name type="scientific">Trichococcus collinsii</name>
    <dbReference type="NCBI Taxonomy" id="157076"/>
    <lineage>
        <taxon>Bacteria</taxon>
        <taxon>Bacillati</taxon>
        <taxon>Bacillota</taxon>
        <taxon>Bacilli</taxon>
        <taxon>Lactobacillales</taxon>
        <taxon>Carnobacteriaceae</taxon>
        <taxon>Trichococcus</taxon>
    </lineage>
</organism>
<dbReference type="RefSeq" id="WP_086987113.1">
    <property type="nucleotide sequence ID" value="NZ_FJNA01000003.1"/>
</dbReference>
<dbReference type="Pfam" id="PF03466">
    <property type="entry name" value="LysR_substrate"/>
    <property type="match status" value="1"/>
</dbReference>
<dbReference type="InterPro" id="IPR000847">
    <property type="entry name" value="LysR_HTH_N"/>
</dbReference>
<dbReference type="GO" id="GO:0003700">
    <property type="term" value="F:DNA-binding transcription factor activity"/>
    <property type="evidence" value="ECO:0007669"/>
    <property type="project" value="InterPro"/>
</dbReference>
<evidence type="ECO:0000313" key="6">
    <source>
        <dbReference type="EMBL" id="SEA33377.1"/>
    </source>
</evidence>
<dbReference type="Pfam" id="PF00126">
    <property type="entry name" value="HTH_1"/>
    <property type="match status" value="1"/>
</dbReference>
<dbReference type="FunFam" id="1.10.10.10:FF:000001">
    <property type="entry name" value="LysR family transcriptional regulator"/>
    <property type="match status" value="1"/>
</dbReference>
<dbReference type="PROSITE" id="PS50931">
    <property type="entry name" value="HTH_LYSR"/>
    <property type="match status" value="1"/>
</dbReference>
<dbReference type="AlphaFoldDB" id="A0AB37ZZP1"/>